<keyword evidence="3 6" id="KW-0812">Transmembrane</keyword>
<keyword evidence="2 6" id="KW-0813">Transport</keyword>
<dbReference type="RefSeq" id="WP_268039882.1">
    <property type="nucleotide sequence ID" value="NZ_JAPQER010000002.1"/>
</dbReference>
<feature type="transmembrane region" description="Helical" evidence="7">
    <location>
        <begin position="465"/>
        <end position="483"/>
    </location>
</feature>
<feature type="transmembrane region" description="Helical" evidence="7">
    <location>
        <begin position="387"/>
        <end position="408"/>
    </location>
</feature>
<feature type="transmembrane region" description="Helical" evidence="7">
    <location>
        <begin position="258"/>
        <end position="283"/>
    </location>
</feature>
<feature type="transmembrane region" description="Helical" evidence="7">
    <location>
        <begin position="428"/>
        <end position="445"/>
    </location>
</feature>
<dbReference type="Proteomes" id="UP001078443">
    <property type="component" value="Unassembled WGS sequence"/>
</dbReference>
<feature type="transmembrane region" description="Helical" evidence="7">
    <location>
        <begin position="12"/>
        <end position="31"/>
    </location>
</feature>
<dbReference type="InterPro" id="IPR000175">
    <property type="entry name" value="Na/ntran_symport"/>
</dbReference>
<proteinExistence type="inferred from homology"/>
<feature type="transmembrane region" description="Helical" evidence="7">
    <location>
        <begin position="86"/>
        <end position="110"/>
    </location>
</feature>
<evidence type="ECO:0000256" key="7">
    <source>
        <dbReference type="SAM" id="Phobius"/>
    </source>
</evidence>
<evidence type="ECO:0000256" key="6">
    <source>
        <dbReference type="RuleBase" id="RU003732"/>
    </source>
</evidence>
<dbReference type="PROSITE" id="PS00610">
    <property type="entry name" value="NA_NEUROTRAN_SYMP_1"/>
    <property type="match status" value="1"/>
</dbReference>
<evidence type="ECO:0000256" key="2">
    <source>
        <dbReference type="ARBA" id="ARBA00022448"/>
    </source>
</evidence>
<evidence type="ECO:0000256" key="1">
    <source>
        <dbReference type="ARBA" id="ARBA00004141"/>
    </source>
</evidence>
<reference evidence="8" key="1">
    <citation type="submission" date="2022-12" db="EMBL/GenBank/DDBJ databases">
        <authorList>
            <person name="Wang J."/>
        </authorList>
    </citation>
    <scope>NUCLEOTIDE SEQUENCE</scope>
    <source>
        <strain evidence="8">HY-45-18</strain>
    </source>
</reference>
<dbReference type="InterPro" id="IPR037272">
    <property type="entry name" value="SNS_sf"/>
</dbReference>
<evidence type="ECO:0000256" key="5">
    <source>
        <dbReference type="ARBA" id="ARBA00023136"/>
    </source>
</evidence>
<dbReference type="CDD" id="cd10334">
    <property type="entry name" value="SLC6sbd_u1"/>
    <property type="match status" value="1"/>
</dbReference>
<gene>
    <name evidence="8" type="ORF">OW763_04450</name>
</gene>
<dbReference type="SUPFAM" id="SSF161070">
    <property type="entry name" value="SNF-like"/>
    <property type="match status" value="1"/>
</dbReference>
<dbReference type="PROSITE" id="PS50267">
    <property type="entry name" value="NA_NEUROTRAN_SYMP_3"/>
    <property type="match status" value="1"/>
</dbReference>
<dbReference type="EMBL" id="JAPQER010000002">
    <property type="protein sequence ID" value="MCY6483603.1"/>
    <property type="molecule type" value="Genomic_DNA"/>
</dbReference>
<keyword evidence="5 7" id="KW-0472">Membrane</keyword>
<organism evidence="8 9">
    <name type="scientific">Clostridium aestuarii</name>
    <dbReference type="NCBI Taxonomy" id="338193"/>
    <lineage>
        <taxon>Bacteria</taxon>
        <taxon>Bacillati</taxon>
        <taxon>Bacillota</taxon>
        <taxon>Clostridia</taxon>
        <taxon>Eubacteriales</taxon>
        <taxon>Clostridiaceae</taxon>
        <taxon>Clostridium</taxon>
    </lineage>
</organism>
<comment type="similarity">
    <text evidence="6">Belongs to the sodium:neurotransmitter symporter (SNF) (TC 2.A.22) family.</text>
</comment>
<comment type="caution">
    <text evidence="8">The sequence shown here is derived from an EMBL/GenBank/DDBJ whole genome shotgun (WGS) entry which is preliminary data.</text>
</comment>
<dbReference type="NCBIfam" id="NF037979">
    <property type="entry name" value="Na_transp"/>
    <property type="match status" value="1"/>
</dbReference>
<keyword evidence="4 7" id="KW-1133">Transmembrane helix</keyword>
<sequence length="500" mass="55031">MKKSREQWGTKVGFILAAIGSAVGLGNIWRFPYVVYSNGGGAFLIPYFCAIFTAGIPLLILEYGMGHKFRGSTPLAIARANKKWEWLGWWPIISSSIILCYYSMILSWAIKYLTLSFTKGWGADPNKYFYKDFLKLSSSPFEFGGIVVPILIGIILVWAVNWMICYKGIKGGIEKLSKILLPTLLVIMIIIVIRGVTLEGASVGLNKLFTPDWTKVKDPKVWIAAYGQVFFSLSIATGIMMTYASYLPKKTDINNSAFMTAFANCGFEFLSAIGVFAILGFMANSQGVSIDKVVSGGIGLAFIAFPKVFSVMGAWGNVLAVLFFSCLVFAGLTSAVSLVEAISSSIIDKTGWERKKVVSGMSLVGVCISTVFATRAGLYLLDIMDNFINNYGIVVVGLLEAILVGWIIKAKTIRNHTNSISYYKIGKWWEVIIKYITPTILTYMLGKSIITEISKPYGGYKLSSLLAYGWSIILIGIIGAIIISKKPWKQEIKCEEEEVG</sequence>
<feature type="transmembrane region" description="Helical" evidence="7">
    <location>
        <begin position="43"/>
        <end position="65"/>
    </location>
</feature>
<accession>A0ABT4CX85</accession>
<evidence type="ECO:0000256" key="4">
    <source>
        <dbReference type="ARBA" id="ARBA00022989"/>
    </source>
</evidence>
<dbReference type="PANTHER" id="PTHR42948">
    <property type="entry name" value="TRANSPORTER"/>
    <property type="match status" value="1"/>
</dbReference>
<dbReference type="PRINTS" id="PR00176">
    <property type="entry name" value="NANEUSMPORT"/>
</dbReference>
<feature type="transmembrane region" description="Helical" evidence="7">
    <location>
        <begin position="314"/>
        <end position="339"/>
    </location>
</feature>
<dbReference type="Pfam" id="PF00209">
    <property type="entry name" value="SNF"/>
    <property type="match status" value="2"/>
</dbReference>
<feature type="transmembrane region" description="Helical" evidence="7">
    <location>
        <begin position="360"/>
        <end position="381"/>
    </location>
</feature>
<evidence type="ECO:0000313" key="8">
    <source>
        <dbReference type="EMBL" id="MCY6483603.1"/>
    </source>
</evidence>
<name>A0ABT4CX85_9CLOT</name>
<feature type="transmembrane region" description="Helical" evidence="7">
    <location>
        <begin position="176"/>
        <end position="196"/>
    </location>
</feature>
<keyword evidence="9" id="KW-1185">Reference proteome</keyword>
<evidence type="ECO:0000256" key="3">
    <source>
        <dbReference type="ARBA" id="ARBA00022692"/>
    </source>
</evidence>
<comment type="subcellular location">
    <subcellularLocation>
        <location evidence="1">Membrane</location>
        <topology evidence="1">Multi-pass membrane protein</topology>
    </subcellularLocation>
</comment>
<protein>
    <recommendedName>
        <fullName evidence="6">Transporter</fullName>
    </recommendedName>
</protein>
<keyword evidence="6" id="KW-0769">Symport</keyword>
<dbReference type="PANTHER" id="PTHR42948:SF1">
    <property type="entry name" value="TRANSPORTER"/>
    <property type="match status" value="1"/>
</dbReference>
<evidence type="ECO:0000313" key="9">
    <source>
        <dbReference type="Proteomes" id="UP001078443"/>
    </source>
</evidence>
<feature type="transmembrane region" description="Helical" evidence="7">
    <location>
        <begin position="221"/>
        <end position="246"/>
    </location>
</feature>
<feature type="transmembrane region" description="Helical" evidence="7">
    <location>
        <begin position="143"/>
        <end position="164"/>
    </location>
</feature>